<dbReference type="GO" id="GO:0032259">
    <property type="term" value="P:methylation"/>
    <property type="evidence" value="ECO:0007669"/>
    <property type="project" value="UniProtKB-KW"/>
</dbReference>
<evidence type="ECO:0000259" key="2">
    <source>
        <dbReference type="Pfam" id="PF13649"/>
    </source>
</evidence>
<organism evidence="3 4">
    <name type="scientific">Agaribacillus aureus</name>
    <dbReference type="NCBI Taxonomy" id="3051825"/>
    <lineage>
        <taxon>Bacteria</taxon>
        <taxon>Pseudomonadati</taxon>
        <taxon>Bacteroidota</taxon>
        <taxon>Cytophagia</taxon>
        <taxon>Cytophagales</taxon>
        <taxon>Splendidivirgaceae</taxon>
        <taxon>Agaribacillus</taxon>
    </lineage>
</organism>
<proteinExistence type="predicted"/>
<dbReference type="GO" id="GO:0008168">
    <property type="term" value="F:methyltransferase activity"/>
    <property type="evidence" value="ECO:0007669"/>
    <property type="project" value="UniProtKB-KW"/>
</dbReference>
<dbReference type="CDD" id="cd02440">
    <property type="entry name" value="AdoMet_MTases"/>
    <property type="match status" value="1"/>
</dbReference>
<keyword evidence="1 3" id="KW-0808">Transferase</keyword>
<dbReference type="Gene3D" id="2.20.25.110">
    <property type="entry name" value="S-adenosyl-L-methionine-dependent methyltransferases"/>
    <property type="match status" value="1"/>
</dbReference>
<gene>
    <name evidence="3" type="ORF">QQ020_12800</name>
</gene>
<keyword evidence="4" id="KW-1185">Reference proteome</keyword>
<comment type="caution">
    <text evidence="3">The sequence shown here is derived from an EMBL/GenBank/DDBJ whole genome shotgun (WGS) entry which is preliminary data.</text>
</comment>
<evidence type="ECO:0000256" key="1">
    <source>
        <dbReference type="ARBA" id="ARBA00022679"/>
    </source>
</evidence>
<dbReference type="Pfam" id="PF13649">
    <property type="entry name" value="Methyltransf_25"/>
    <property type="match status" value="1"/>
</dbReference>
<accession>A0ABT8L5B0</accession>
<dbReference type="RefSeq" id="WP_346758254.1">
    <property type="nucleotide sequence ID" value="NZ_JAUJEB010000001.1"/>
</dbReference>
<evidence type="ECO:0000313" key="3">
    <source>
        <dbReference type="EMBL" id="MDN5212937.1"/>
    </source>
</evidence>
<dbReference type="SUPFAM" id="SSF53335">
    <property type="entry name" value="S-adenosyl-L-methionine-dependent methyltransferases"/>
    <property type="match status" value="1"/>
</dbReference>
<dbReference type="InterPro" id="IPR041698">
    <property type="entry name" value="Methyltransf_25"/>
</dbReference>
<sequence length="281" mass="32465">MKITDILLKSEKPAIYEKGTSFMWTDPHISEQLLRIHLDPDVDLASRMRTSILITIEWILDLHAKLNKLSILDLGCGPGIYSEIFAQKGHKVTGVDISKNSIDHARNSAQTKELEIAYINASYLELELPKERYDLVLLIYADFGVLLPQERISLLQKIHESLKPNGKLIFDVLKDNNIEQKKTPKNWEVCDSGFWKNKPYLALSESFIYKEQKVILYQHHIIDSNENIEIYRFWTHFFNQKDLELLLKAAGFNSILHRDDILPEDGLWNGDNVIFTVASKS</sequence>
<dbReference type="EMBL" id="JAUJEB010000001">
    <property type="protein sequence ID" value="MDN5212937.1"/>
    <property type="molecule type" value="Genomic_DNA"/>
</dbReference>
<name>A0ABT8L5B0_9BACT</name>
<feature type="domain" description="Methyltransferase" evidence="2">
    <location>
        <begin position="71"/>
        <end position="166"/>
    </location>
</feature>
<keyword evidence="3" id="KW-0489">Methyltransferase</keyword>
<dbReference type="InterPro" id="IPR029063">
    <property type="entry name" value="SAM-dependent_MTases_sf"/>
</dbReference>
<dbReference type="Proteomes" id="UP001172083">
    <property type="component" value="Unassembled WGS sequence"/>
</dbReference>
<dbReference type="EC" id="2.1.1.-" evidence="3"/>
<dbReference type="Gene3D" id="3.40.50.150">
    <property type="entry name" value="Vaccinia Virus protein VP39"/>
    <property type="match status" value="1"/>
</dbReference>
<protein>
    <submittedName>
        <fullName evidence="3">Class I SAM-dependent methyltransferase</fullName>
        <ecNumber evidence="3">2.1.1.-</ecNumber>
    </submittedName>
</protein>
<reference evidence="3" key="1">
    <citation type="submission" date="2023-06" db="EMBL/GenBank/DDBJ databases">
        <title>Genomic of Agaribacillus aureum.</title>
        <authorList>
            <person name="Wang G."/>
        </authorList>
    </citation>
    <scope>NUCLEOTIDE SEQUENCE</scope>
    <source>
        <strain evidence="3">BMA12</strain>
    </source>
</reference>
<evidence type="ECO:0000313" key="4">
    <source>
        <dbReference type="Proteomes" id="UP001172083"/>
    </source>
</evidence>
<dbReference type="PANTHER" id="PTHR43861">
    <property type="entry name" value="TRANS-ACONITATE 2-METHYLTRANSFERASE-RELATED"/>
    <property type="match status" value="1"/>
</dbReference>